<evidence type="ECO:0000313" key="2">
    <source>
        <dbReference type="Proteomes" id="UP000323105"/>
    </source>
</evidence>
<comment type="caution">
    <text evidence="1">The sequence shown here is derived from an EMBL/GenBank/DDBJ whole genome shotgun (WGS) entry which is preliminary data.</text>
</comment>
<evidence type="ECO:0000313" key="1">
    <source>
        <dbReference type="EMBL" id="GEQ77164.1"/>
    </source>
</evidence>
<reference evidence="1 2" key="1">
    <citation type="journal article" date="2019" name="Microbiol. Resour. Announc.">
        <title>Draft Genome Sequence of Comamonas testosteroni TA441, a Bacterium That Has a Cryptic Phenol Degradation Gene Cluster.</title>
        <authorList>
            <person name="Arai H."/>
            <person name="Ishii M."/>
        </authorList>
    </citation>
    <scope>NUCLEOTIDE SEQUENCE [LARGE SCALE GENOMIC DNA]</scope>
    <source>
        <strain evidence="1 2">TA441</strain>
    </source>
</reference>
<accession>A0A5A7MJQ1</accession>
<gene>
    <name evidence="1" type="ORF">CTTA_4169</name>
</gene>
<dbReference type="EMBL" id="BKBW01000010">
    <property type="protein sequence ID" value="GEQ77164.1"/>
    <property type="molecule type" value="Genomic_DNA"/>
</dbReference>
<name>A0A5A7MJQ1_COMTE</name>
<dbReference type="Proteomes" id="UP000323105">
    <property type="component" value="Unassembled WGS sequence"/>
</dbReference>
<protein>
    <submittedName>
        <fullName evidence="1">Uncharacterized protein</fullName>
    </submittedName>
</protein>
<dbReference type="AlphaFoldDB" id="A0A5A7MJQ1"/>
<organism evidence="1 2">
    <name type="scientific">Comamonas testosteroni</name>
    <name type="common">Pseudomonas testosteroni</name>
    <dbReference type="NCBI Taxonomy" id="285"/>
    <lineage>
        <taxon>Bacteria</taxon>
        <taxon>Pseudomonadati</taxon>
        <taxon>Pseudomonadota</taxon>
        <taxon>Betaproteobacteria</taxon>
        <taxon>Burkholderiales</taxon>
        <taxon>Comamonadaceae</taxon>
        <taxon>Comamonas</taxon>
    </lineage>
</organism>
<proteinExistence type="predicted"/>
<sequence>MLIGLFALSALPLPISFPPAPESFPRDANALSPLLQMPEAEEAFWHERYMCEPYFVPGRSFDQYYPAYLLGWQAGRYRARQSASGKSRSFESLEAELRQHWSRHCGGSLLDWSQVRAAVKAAWRRAIVPPVSKPCAEAVLGQMAKNSLAMALQAGLRFAQSSRLFLTTADSSMAVDALRRFSQDSHKLVSELEELLDGVPAAPLSMALDEGGLLERVRKTWLDYLGETVAETWLDVLRRLQTWLERTEHTVQLDLPVKVAKLLKRHVMLLRGQLQAFQWLSHGAA</sequence>